<dbReference type="GO" id="GO:0008983">
    <property type="term" value="F:protein-glutamate O-methyltransferase activity"/>
    <property type="evidence" value="ECO:0007669"/>
    <property type="project" value="UniProtKB-EC"/>
</dbReference>
<evidence type="ECO:0000256" key="3">
    <source>
        <dbReference type="ARBA" id="ARBA00022691"/>
    </source>
</evidence>
<accession>A0ABS4QTA9</accession>
<protein>
    <submittedName>
        <fullName evidence="5">Chemotaxis protein methyltransferase CheR</fullName>
        <ecNumber evidence="5">2.1.1.80</ecNumber>
    </submittedName>
</protein>
<dbReference type="RefSeq" id="WP_209600173.1">
    <property type="nucleotide sequence ID" value="NZ_JAGILA010000001.1"/>
</dbReference>
<dbReference type="SUPFAM" id="SSF53335">
    <property type="entry name" value="S-adenosyl-L-methionine-dependent methyltransferases"/>
    <property type="match status" value="1"/>
</dbReference>
<dbReference type="InterPro" id="IPR029063">
    <property type="entry name" value="SAM-dependent_MTases_sf"/>
</dbReference>
<dbReference type="PANTHER" id="PTHR24422:SF19">
    <property type="entry name" value="CHEMOTAXIS PROTEIN METHYLTRANSFERASE"/>
    <property type="match status" value="1"/>
</dbReference>
<dbReference type="PRINTS" id="PR00996">
    <property type="entry name" value="CHERMTFRASE"/>
</dbReference>
<keyword evidence="6" id="KW-1185">Reference proteome</keyword>
<dbReference type="SMART" id="SM00138">
    <property type="entry name" value="MeTrc"/>
    <property type="match status" value="1"/>
</dbReference>
<dbReference type="PROSITE" id="PS50123">
    <property type="entry name" value="CHER"/>
    <property type="match status" value="1"/>
</dbReference>
<organism evidence="5 6">
    <name type="scientific">Sinorhizobium kostiense</name>
    <dbReference type="NCBI Taxonomy" id="76747"/>
    <lineage>
        <taxon>Bacteria</taxon>
        <taxon>Pseudomonadati</taxon>
        <taxon>Pseudomonadota</taxon>
        <taxon>Alphaproteobacteria</taxon>
        <taxon>Hyphomicrobiales</taxon>
        <taxon>Rhizobiaceae</taxon>
        <taxon>Sinorhizobium/Ensifer group</taxon>
        <taxon>Sinorhizobium</taxon>
    </lineage>
</organism>
<dbReference type="InterPro" id="IPR022642">
    <property type="entry name" value="CheR_C"/>
</dbReference>
<dbReference type="PANTHER" id="PTHR24422">
    <property type="entry name" value="CHEMOTAXIS PROTEIN METHYLTRANSFERASE"/>
    <property type="match status" value="1"/>
</dbReference>
<gene>
    <name evidence="5" type="ORF">J2Z31_000377</name>
</gene>
<dbReference type="EMBL" id="JAGILA010000001">
    <property type="protein sequence ID" value="MBP2233887.1"/>
    <property type="molecule type" value="Genomic_DNA"/>
</dbReference>
<proteinExistence type="predicted"/>
<name>A0ABS4QTA9_9HYPH</name>
<dbReference type="EC" id="2.1.1.80" evidence="5"/>
<dbReference type="InterPro" id="IPR000780">
    <property type="entry name" value="CheR_MeTrfase"/>
</dbReference>
<dbReference type="GO" id="GO:0032259">
    <property type="term" value="P:methylation"/>
    <property type="evidence" value="ECO:0007669"/>
    <property type="project" value="UniProtKB-KW"/>
</dbReference>
<evidence type="ECO:0000259" key="4">
    <source>
        <dbReference type="PROSITE" id="PS50123"/>
    </source>
</evidence>
<dbReference type="Pfam" id="PF01739">
    <property type="entry name" value="CheR"/>
    <property type="match status" value="1"/>
</dbReference>
<sequence>MASEAIAVANRSDRAPDLPVSTTLAADVARQIRLSVAVSRTPSVISAIRRTMSRHGIGSARSFRALLAVDDALADELIDEATVRETHFFRSPAQLELLRHTILPQFSGRAPDAPARIWSVGCASGEEPYSIAILCKELGLPARIVASDISRKALAEAAEAHYGEWSLRNISECLKRRYFLGEGSGFRLRPELTRGVSFTKVSLGFDRLPAPERSLADFDLIVCRNVLVYLKTIDVSRVAGELFACLAEGGWLLTAATDPPLSKHAPFETAITCGGIAYRKTTHLSADRDPPRLNGPNR</sequence>
<comment type="caution">
    <text evidence="5">The sequence shown here is derived from an EMBL/GenBank/DDBJ whole genome shotgun (WGS) entry which is preliminary data.</text>
</comment>
<keyword evidence="2 5" id="KW-0808">Transferase</keyword>
<reference evidence="5 6" key="1">
    <citation type="submission" date="2021-03" db="EMBL/GenBank/DDBJ databases">
        <title>Genomic Encyclopedia of Type Strains, Phase IV (KMG-IV): sequencing the most valuable type-strain genomes for metagenomic binning, comparative biology and taxonomic classification.</title>
        <authorList>
            <person name="Goeker M."/>
        </authorList>
    </citation>
    <scope>NUCLEOTIDE SEQUENCE [LARGE SCALE GENOMIC DNA]</scope>
    <source>
        <strain evidence="5 6">DSM 13372</strain>
    </source>
</reference>
<evidence type="ECO:0000256" key="1">
    <source>
        <dbReference type="ARBA" id="ARBA00022603"/>
    </source>
</evidence>
<evidence type="ECO:0000313" key="6">
    <source>
        <dbReference type="Proteomes" id="UP000730739"/>
    </source>
</evidence>
<dbReference type="InterPro" id="IPR050903">
    <property type="entry name" value="Bact_Chemotaxis_MeTrfase"/>
</dbReference>
<keyword evidence="1 5" id="KW-0489">Methyltransferase</keyword>
<feature type="domain" description="CheR-type methyltransferase" evidence="4">
    <location>
        <begin position="32"/>
        <end position="283"/>
    </location>
</feature>
<evidence type="ECO:0000313" key="5">
    <source>
        <dbReference type="EMBL" id="MBP2233887.1"/>
    </source>
</evidence>
<dbReference type="Gene3D" id="3.40.50.150">
    <property type="entry name" value="Vaccinia Virus protein VP39"/>
    <property type="match status" value="1"/>
</dbReference>
<keyword evidence="3" id="KW-0949">S-adenosyl-L-methionine</keyword>
<evidence type="ECO:0000256" key="2">
    <source>
        <dbReference type="ARBA" id="ARBA00022679"/>
    </source>
</evidence>
<dbReference type="Proteomes" id="UP000730739">
    <property type="component" value="Unassembled WGS sequence"/>
</dbReference>